<evidence type="ECO:0000313" key="1">
    <source>
        <dbReference type="EMBL" id="JAD77496.1"/>
    </source>
</evidence>
<protein>
    <submittedName>
        <fullName evidence="1">Uncharacterized protein</fullName>
    </submittedName>
</protein>
<proteinExistence type="predicted"/>
<dbReference type="EMBL" id="GBRH01220399">
    <property type="protein sequence ID" value="JAD77496.1"/>
    <property type="molecule type" value="Transcribed_RNA"/>
</dbReference>
<sequence length="49" mass="5725">MHALGIIDVTEHVEFSKYNQHPILISIYALLKQFILGTMNYQMMAHIHI</sequence>
<reference evidence="1" key="2">
    <citation type="journal article" date="2015" name="Data Brief">
        <title>Shoot transcriptome of the giant reed, Arundo donax.</title>
        <authorList>
            <person name="Barrero R.A."/>
            <person name="Guerrero F.D."/>
            <person name="Moolhuijzen P."/>
            <person name="Goolsby J.A."/>
            <person name="Tidwell J."/>
            <person name="Bellgard S.E."/>
            <person name="Bellgard M.I."/>
        </authorList>
    </citation>
    <scope>NUCLEOTIDE SEQUENCE</scope>
    <source>
        <tissue evidence="1">Shoot tissue taken approximately 20 cm above the soil surface</tissue>
    </source>
</reference>
<reference evidence="1" key="1">
    <citation type="submission" date="2014-09" db="EMBL/GenBank/DDBJ databases">
        <authorList>
            <person name="Magalhaes I.L.F."/>
            <person name="Oliveira U."/>
            <person name="Santos F.R."/>
            <person name="Vidigal T.H.D.A."/>
            <person name="Brescovit A.D."/>
            <person name="Santos A.J."/>
        </authorList>
    </citation>
    <scope>NUCLEOTIDE SEQUENCE</scope>
    <source>
        <tissue evidence="1">Shoot tissue taken approximately 20 cm above the soil surface</tissue>
    </source>
</reference>
<accession>A0A0A9CPJ5</accession>
<organism evidence="1">
    <name type="scientific">Arundo donax</name>
    <name type="common">Giant reed</name>
    <name type="synonym">Donax arundinaceus</name>
    <dbReference type="NCBI Taxonomy" id="35708"/>
    <lineage>
        <taxon>Eukaryota</taxon>
        <taxon>Viridiplantae</taxon>
        <taxon>Streptophyta</taxon>
        <taxon>Embryophyta</taxon>
        <taxon>Tracheophyta</taxon>
        <taxon>Spermatophyta</taxon>
        <taxon>Magnoliopsida</taxon>
        <taxon>Liliopsida</taxon>
        <taxon>Poales</taxon>
        <taxon>Poaceae</taxon>
        <taxon>PACMAD clade</taxon>
        <taxon>Arundinoideae</taxon>
        <taxon>Arundineae</taxon>
        <taxon>Arundo</taxon>
    </lineage>
</organism>
<name>A0A0A9CPJ5_ARUDO</name>
<dbReference type="AlphaFoldDB" id="A0A0A9CPJ5"/>